<organism evidence="2 3">
    <name type="scientific">Scylla paramamosain</name>
    <name type="common">Mud crab</name>
    <dbReference type="NCBI Taxonomy" id="85552"/>
    <lineage>
        <taxon>Eukaryota</taxon>
        <taxon>Metazoa</taxon>
        <taxon>Ecdysozoa</taxon>
        <taxon>Arthropoda</taxon>
        <taxon>Crustacea</taxon>
        <taxon>Multicrustacea</taxon>
        <taxon>Malacostraca</taxon>
        <taxon>Eumalacostraca</taxon>
        <taxon>Eucarida</taxon>
        <taxon>Decapoda</taxon>
        <taxon>Pleocyemata</taxon>
        <taxon>Brachyura</taxon>
        <taxon>Eubrachyura</taxon>
        <taxon>Portunoidea</taxon>
        <taxon>Portunidae</taxon>
        <taxon>Portuninae</taxon>
        <taxon>Scylla</taxon>
    </lineage>
</organism>
<proteinExistence type="predicted"/>
<feature type="region of interest" description="Disordered" evidence="1">
    <location>
        <begin position="1"/>
        <end position="61"/>
    </location>
</feature>
<sequence length="118" mass="13587">MSRHHHHHHHHRHHHRLGYKWQADSVRGRRNANNSNSDKNNNNNNNNNSEGGRDRCSSSSRFTVQCGSHIATGGRTTREFESNIPKFAEVSPAKLRGNEVVMSQLPGRDHEARERSMY</sequence>
<dbReference type="Proteomes" id="UP001487740">
    <property type="component" value="Unassembled WGS sequence"/>
</dbReference>
<dbReference type="AlphaFoldDB" id="A0AAW0SSB1"/>
<protein>
    <submittedName>
        <fullName evidence="2">Uncharacterized protein</fullName>
    </submittedName>
</protein>
<evidence type="ECO:0000256" key="1">
    <source>
        <dbReference type="SAM" id="MobiDB-lite"/>
    </source>
</evidence>
<accession>A0AAW0SSB1</accession>
<evidence type="ECO:0000313" key="3">
    <source>
        <dbReference type="Proteomes" id="UP001487740"/>
    </source>
</evidence>
<dbReference type="EMBL" id="JARAKH010000046">
    <property type="protein sequence ID" value="KAK8378001.1"/>
    <property type="molecule type" value="Genomic_DNA"/>
</dbReference>
<reference evidence="2 3" key="1">
    <citation type="submission" date="2023-03" db="EMBL/GenBank/DDBJ databases">
        <title>High-quality genome of Scylla paramamosain provides insights in environmental adaptation.</title>
        <authorList>
            <person name="Zhang L."/>
        </authorList>
    </citation>
    <scope>NUCLEOTIDE SEQUENCE [LARGE SCALE GENOMIC DNA]</scope>
    <source>
        <strain evidence="2">LZ_2023a</strain>
        <tissue evidence="2">Muscle</tissue>
    </source>
</reference>
<feature type="compositionally biased region" description="Low complexity" evidence="1">
    <location>
        <begin position="31"/>
        <end position="49"/>
    </location>
</feature>
<gene>
    <name evidence="2" type="ORF">O3P69_018731</name>
</gene>
<keyword evidence="3" id="KW-1185">Reference proteome</keyword>
<evidence type="ECO:0000313" key="2">
    <source>
        <dbReference type="EMBL" id="KAK8378001.1"/>
    </source>
</evidence>
<comment type="caution">
    <text evidence="2">The sequence shown here is derived from an EMBL/GenBank/DDBJ whole genome shotgun (WGS) entry which is preliminary data.</text>
</comment>
<feature type="compositionally biased region" description="Basic residues" evidence="1">
    <location>
        <begin position="1"/>
        <end position="18"/>
    </location>
</feature>
<name>A0AAW0SSB1_SCYPA</name>
<feature type="compositionally biased region" description="Basic and acidic residues" evidence="1">
    <location>
        <begin position="107"/>
        <end position="118"/>
    </location>
</feature>
<feature type="region of interest" description="Disordered" evidence="1">
    <location>
        <begin position="99"/>
        <end position="118"/>
    </location>
</feature>